<name>A0A9P3FG44_9PEZI</name>
<proteinExistence type="predicted"/>
<evidence type="ECO:0000313" key="3">
    <source>
        <dbReference type="Proteomes" id="UP000825890"/>
    </source>
</evidence>
<protein>
    <recommendedName>
        <fullName evidence="4">F-box domain-containing protein</fullName>
    </recommendedName>
</protein>
<reference evidence="2 3" key="1">
    <citation type="submission" date="2021-01" db="EMBL/GenBank/DDBJ databases">
        <title>Cercospora kikuchii MAFF 305040 whole genome shotgun sequence.</title>
        <authorList>
            <person name="Kashiwa T."/>
            <person name="Suzuki T."/>
        </authorList>
    </citation>
    <scope>NUCLEOTIDE SEQUENCE [LARGE SCALE GENOMIC DNA]</scope>
    <source>
        <strain evidence="2 3">MAFF 305040</strain>
    </source>
</reference>
<comment type="caution">
    <text evidence="2">The sequence shown here is derived from an EMBL/GenBank/DDBJ whole genome shotgun (WGS) entry which is preliminary data.</text>
</comment>
<keyword evidence="3" id="KW-1185">Reference proteome</keyword>
<organism evidence="2 3">
    <name type="scientific">Cercospora kikuchii</name>
    <dbReference type="NCBI Taxonomy" id="84275"/>
    <lineage>
        <taxon>Eukaryota</taxon>
        <taxon>Fungi</taxon>
        <taxon>Dikarya</taxon>
        <taxon>Ascomycota</taxon>
        <taxon>Pezizomycotina</taxon>
        <taxon>Dothideomycetes</taxon>
        <taxon>Dothideomycetidae</taxon>
        <taxon>Mycosphaerellales</taxon>
        <taxon>Mycosphaerellaceae</taxon>
        <taxon>Cercospora</taxon>
    </lineage>
</organism>
<feature type="region of interest" description="Disordered" evidence="1">
    <location>
        <begin position="421"/>
        <end position="468"/>
    </location>
</feature>
<feature type="compositionally biased region" description="Acidic residues" evidence="1">
    <location>
        <begin position="446"/>
        <end position="468"/>
    </location>
</feature>
<accession>A0A9P3FG44</accession>
<dbReference type="GeneID" id="68294780"/>
<dbReference type="EMBL" id="BOLY01000006">
    <property type="protein sequence ID" value="GIZ46066.1"/>
    <property type="molecule type" value="Genomic_DNA"/>
</dbReference>
<dbReference type="AlphaFoldDB" id="A0A9P3FG44"/>
<sequence>MSNNNPRKRLATEVSAIDDHTEKIVAATNGANNAFGTMQGTKEDDGSQTRMVYKQRKTDMALPPSKLLGRLAAGIHIGIAERCGDKDLCALRLVCRSLSKDTTDVFVKRFFSYVECDISSASTKSLARLQAISFKPEFCRYVKRFSFYMQRDLTTLSGDTLRVDTEVLHTLRRCFRSLSKANAAQSICISHKDDGGGFEVVSHALAASRHHITSLNIWAMCVATAGTMFLQSMSAQELDCLCSIWSKLITLEIGLLHNDKQMVYQHNAPLYRLLAMPTCLESLTVAGPDTFGTPSLHIVRDLLPGPPLRKLWLSNVDTTATGLVHFISAYRNTLEALELDDTILLSEAENAWSEVLEYLGAELALTSCAGWHISRLSADGTHRYWHCVHNPEWFVCGGTREEVSLQLKELATRGFELESYGTDSNTRDEGLSLEFHPSEEQAGWSDNEEGSDSNSEEETSDESDDEYQ</sequence>
<dbReference type="Proteomes" id="UP000825890">
    <property type="component" value="Unassembled WGS sequence"/>
</dbReference>
<dbReference type="OrthoDB" id="3650571at2759"/>
<evidence type="ECO:0008006" key="4">
    <source>
        <dbReference type="Google" id="ProtNLM"/>
    </source>
</evidence>
<dbReference type="SUPFAM" id="SSF52047">
    <property type="entry name" value="RNI-like"/>
    <property type="match status" value="1"/>
</dbReference>
<evidence type="ECO:0000313" key="2">
    <source>
        <dbReference type="EMBL" id="GIZ46066.1"/>
    </source>
</evidence>
<dbReference type="RefSeq" id="XP_044660553.1">
    <property type="nucleotide sequence ID" value="XM_044804618.1"/>
</dbReference>
<evidence type="ECO:0000256" key="1">
    <source>
        <dbReference type="SAM" id="MobiDB-lite"/>
    </source>
</evidence>
<gene>
    <name evidence="2" type="ORF">CKM354_000920500</name>
</gene>